<sequence>MRKWIERRLLPLATEKEVFGERGSSRRLLILWNEWLEMIYDVTSQLPPERYDWKRAWYKRAKKLREDLGVPYRLGEEDEAA</sequence>
<evidence type="ECO:0000313" key="1">
    <source>
        <dbReference type="EMBL" id="CRL44874.1"/>
    </source>
</evidence>
<reference evidence="1 2" key="1">
    <citation type="submission" date="2015-05" db="EMBL/GenBank/DDBJ databases">
        <authorList>
            <person name="Goodhead I."/>
        </authorList>
    </citation>
    <scope>NUCLEOTIDE SEQUENCE [LARGE SCALE GENOMIC DNA]</scope>
    <source>
        <strain evidence="2">morsitans</strain>
    </source>
</reference>
<dbReference type="BioCyc" id="SGLO343509:SGP1_RS08630-MONOMER"/>
<dbReference type="Proteomes" id="UP000245838">
    <property type="component" value="Chromosome sggmmb4_Chromosome"/>
</dbReference>
<protein>
    <submittedName>
        <fullName evidence="1">Uncharacterized protein</fullName>
    </submittedName>
</protein>
<dbReference type="RefSeq" id="WP_041866790.1">
    <property type="nucleotide sequence ID" value="NC_007712.1"/>
</dbReference>
<name>A0A193QI72_SODGM</name>
<gene>
    <name evidence="1" type="ORF">SGGMMB4_02246</name>
</gene>
<evidence type="ECO:0000313" key="2">
    <source>
        <dbReference type="Proteomes" id="UP000245838"/>
    </source>
</evidence>
<organism evidence="1 2">
    <name type="scientific">Sodalis glossinidius (strain morsitans)</name>
    <dbReference type="NCBI Taxonomy" id="343509"/>
    <lineage>
        <taxon>Bacteria</taxon>
        <taxon>Pseudomonadati</taxon>
        <taxon>Pseudomonadota</taxon>
        <taxon>Gammaproteobacteria</taxon>
        <taxon>Enterobacterales</taxon>
        <taxon>Bruguierivoracaceae</taxon>
        <taxon>Sodalis</taxon>
    </lineage>
</organism>
<dbReference type="EMBL" id="LN854557">
    <property type="protein sequence ID" value="CRL44874.1"/>
    <property type="molecule type" value="Genomic_DNA"/>
</dbReference>
<dbReference type="OrthoDB" id="5882137at2"/>
<proteinExistence type="predicted"/>
<accession>A0A193QI72</accession>
<dbReference type="AlphaFoldDB" id="A0A193QI72"/>